<reference evidence="8 9" key="1">
    <citation type="submission" date="2018-03" db="EMBL/GenBank/DDBJ databases">
        <title>Genomic Encyclopedia of Archaeal and Bacterial Type Strains, Phase II (KMG-II): from individual species to whole genera.</title>
        <authorList>
            <person name="Goeker M."/>
        </authorList>
    </citation>
    <scope>NUCLEOTIDE SEQUENCE [LARGE SCALE GENOMIC DNA]</scope>
    <source>
        <strain evidence="8 9">DSM 19711</strain>
    </source>
</reference>
<dbReference type="Proteomes" id="UP000238083">
    <property type="component" value="Unassembled WGS sequence"/>
</dbReference>
<feature type="domain" description="ABC-2 type transporter transmembrane" evidence="7">
    <location>
        <begin position="57"/>
        <end position="390"/>
    </location>
</feature>
<feature type="region of interest" description="Disordered" evidence="5">
    <location>
        <begin position="1"/>
        <end position="28"/>
    </location>
</feature>
<feature type="transmembrane region" description="Helical" evidence="6">
    <location>
        <begin position="206"/>
        <end position="229"/>
    </location>
</feature>
<dbReference type="OrthoDB" id="3268959at2"/>
<dbReference type="Pfam" id="PF12698">
    <property type="entry name" value="ABC2_membrane_3"/>
    <property type="match status" value="1"/>
</dbReference>
<dbReference type="AlphaFoldDB" id="A0A2T0QYQ2"/>
<dbReference type="InterPro" id="IPR013525">
    <property type="entry name" value="ABC2_TM"/>
</dbReference>
<keyword evidence="3 6" id="KW-1133">Transmembrane helix</keyword>
<evidence type="ECO:0000256" key="2">
    <source>
        <dbReference type="ARBA" id="ARBA00022692"/>
    </source>
</evidence>
<feature type="transmembrane region" description="Helical" evidence="6">
    <location>
        <begin position="50"/>
        <end position="72"/>
    </location>
</feature>
<protein>
    <submittedName>
        <fullName evidence="8">ABC-2 type transport system permease protein</fullName>
    </submittedName>
</protein>
<dbReference type="GO" id="GO:0016020">
    <property type="term" value="C:membrane"/>
    <property type="evidence" value="ECO:0007669"/>
    <property type="project" value="UniProtKB-SubCell"/>
</dbReference>
<gene>
    <name evidence="8" type="ORF">CLV37_113127</name>
</gene>
<organism evidence="8 9">
    <name type="scientific">Kineococcus rhizosphaerae</name>
    <dbReference type="NCBI Taxonomy" id="559628"/>
    <lineage>
        <taxon>Bacteria</taxon>
        <taxon>Bacillati</taxon>
        <taxon>Actinomycetota</taxon>
        <taxon>Actinomycetes</taxon>
        <taxon>Kineosporiales</taxon>
        <taxon>Kineosporiaceae</taxon>
        <taxon>Kineococcus</taxon>
    </lineage>
</organism>
<dbReference type="GO" id="GO:0140359">
    <property type="term" value="F:ABC-type transporter activity"/>
    <property type="evidence" value="ECO:0007669"/>
    <property type="project" value="InterPro"/>
</dbReference>
<evidence type="ECO:0000259" key="7">
    <source>
        <dbReference type="Pfam" id="PF12698"/>
    </source>
</evidence>
<evidence type="ECO:0000313" key="9">
    <source>
        <dbReference type="Proteomes" id="UP000238083"/>
    </source>
</evidence>
<accession>A0A2T0QYQ2</accession>
<dbReference type="PANTHER" id="PTHR43471">
    <property type="entry name" value="ABC TRANSPORTER PERMEASE"/>
    <property type="match status" value="1"/>
</dbReference>
<comment type="caution">
    <text evidence="8">The sequence shown here is derived from an EMBL/GenBank/DDBJ whole genome shotgun (WGS) entry which is preliminary data.</text>
</comment>
<comment type="subcellular location">
    <subcellularLocation>
        <location evidence="1">Membrane</location>
        <topology evidence="1">Multi-pass membrane protein</topology>
    </subcellularLocation>
</comment>
<keyword evidence="4 6" id="KW-0472">Membrane</keyword>
<dbReference type="PANTHER" id="PTHR43471:SF3">
    <property type="entry name" value="ABC TRANSPORTER PERMEASE PROTEIN NATB"/>
    <property type="match status" value="1"/>
</dbReference>
<feature type="transmembrane region" description="Helical" evidence="6">
    <location>
        <begin position="330"/>
        <end position="352"/>
    </location>
</feature>
<feature type="transmembrane region" description="Helical" evidence="6">
    <location>
        <begin position="250"/>
        <end position="272"/>
    </location>
</feature>
<evidence type="ECO:0000256" key="6">
    <source>
        <dbReference type="SAM" id="Phobius"/>
    </source>
</evidence>
<name>A0A2T0QYQ2_9ACTN</name>
<evidence type="ECO:0000256" key="1">
    <source>
        <dbReference type="ARBA" id="ARBA00004141"/>
    </source>
</evidence>
<feature type="transmembrane region" description="Helical" evidence="6">
    <location>
        <begin position="372"/>
        <end position="395"/>
    </location>
</feature>
<proteinExistence type="predicted"/>
<keyword evidence="9" id="KW-1185">Reference proteome</keyword>
<keyword evidence="2 6" id="KW-0812">Transmembrane</keyword>
<evidence type="ECO:0000256" key="3">
    <source>
        <dbReference type="ARBA" id="ARBA00022989"/>
    </source>
</evidence>
<evidence type="ECO:0000256" key="5">
    <source>
        <dbReference type="SAM" id="MobiDB-lite"/>
    </source>
</evidence>
<dbReference type="EMBL" id="PVZF01000013">
    <property type="protein sequence ID" value="PRY11503.1"/>
    <property type="molecule type" value="Genomic_DNA"/>
</dbReference>
<sequence>MSARELTAPVRTRPDDRPTLLDPGPAPARTTPAWRVVAAREIAVKLRDRNFLVATGVLLLLLIGSLVVQGVLAARSGHVDLAVTGRDATSVVQRAGSAARAAGSSVEFSTTTLPSVADVERQVRDGSVDAGLVPTADGQGWRLIGDTERNTDAAQWVGTAVAAVALDRDAAAAGLDPAALRRGAAVGYDLLQPDGDRARATAKVCAVVFGLLFYLAALVFGTALATSVVEEKQNRVVEILAAAVPVRQLLVGKVVAATVLATAQVVLLAGLGTAGLLATGNTGMLELLGGGVGWFLAFFLVGFVALSCLWAVVGSVATRAEDIQSTSPPVTVLVMAIFFLALFLTGLPLKVVSFVPLLSTTAMPVRVISGDASWWEAALSLLVGLLGAVGVIRVAERMYRASLMQTNRRTSFREALGR</sequence>
<feature type="transmembrane region" description="Helical" evidence="6">
    <location>
        <begin position="292"/>
        <end position="318"/>
    </location>
</feature>
<evidence type="ECO:0000256" key="4">
    <source>
        <dbReference type="ARBA" id="ARBA00023136"/>
    </source>
</evidence>
<dbReference type="RefSeq" id="WP_106214476.1">
    <property type="nucleotide sequence ID" value="NZ_PVZF01000013.1"/>
</dbReference>
<evidence type="ECO:0000313" key="8">
    <source>
        <dbReference type="EMBL" id="PRY11503.1"/>
    </source>
</evidence>